<comment type="subunit">
    <text evidence="4 7">Homotetramer.</text>
</comment>
<dbReference type="GO" id="GO:0033971">
    <property type="term" value="F:hydroxyisourate hydrolase activity"/>
    <property type="evidence" value="ECO:0007669"/>
    <property type="project" value="UniProtKB-EC"/>
</dbReference>
<evidence type="ECO:0000256" key="4">
    <source>
        <dbReference type="ARBA" id="ARBA00011881"/>
    </source>
</evidence>
<dbReference type="RefSeq" id="WP_307283436.1">
    <property type="nucleotide sequence ID" value="NZ_JAUSZT010000003.1"/>
</dbReference>
<evidence type="ECO:0000259" key="8">
    <source>
        <dbReference type="Pfam" id="PF00576"/>
    </source>
</evidence>
<keyword evidence="10" id="KW-1185">Reference proteome</keyword>
<sequence length="118" mass="12783">MGKLSTHVLNTADGRPAEGVRLTLHRINAAGGRHLLATAMTNADGRTDAPLLSTADMVAGQYELTFHVGDYFKGKDVALPEPAFLDDIPIRFAISDVQGNYHVPLLVTPWSYSTYRGS</sequence>
<dbReference type="Gene3D" id="2.60.40.180">
    <property type="entry name" value="Transthyretin/hydroxyisourate hydrolase domain"/>
    <property type="match status" value="1"/>
</dbReference>
<dbReference type="SUPFAM" id="SSF49472">
    <property type="entry name" value="Transthyretin (synonym: prealbumin)"/>
    <property type="match status" value="1"/>
</dbReference>
<dbReference type="PANTHER" id="PTHR10395">
    <property type="entry name" value="URICASE AND TRANSTHYRETIN-RELATED"/>
    <property type="match status" value="1"/>
</dbReference>
<feature type="domain" description="Transthyretin/hydroxyisourate hydrolase" evidence="8">
    <location>
        <begin position="4"/>
        <end position="117"/>
    </location>
</feature>
<evidence type="ECO:0000256" key="1">
    <source>
        <dbReference type="ARBA" id="ARBA00001043"/>
    </source>
</evidence>
<dbReference type="EMBL" id="JAUSZT010000003">
    <property type="protein sequence ID" value="MDQ0998449.1"/>
    <property type="molecule type" value="Genomic_DNA"/>
</dbReference>
<name>A0ABU0SCF5_9HYPH</name>
<dbReference type="Proteomes" id="UP001237780">
    <property type="component" value="Unassembled WGS sequence"/>
</dbReference>
<dbReference type="InterPro" id="IPR036817">
    <property type="entry name" value="Transthyretin/HIU_hydrolase_sf"/>
</dbReference>
<dbReference type="CDD" id="cd05822">
    <property type="entry name" value="TLP_HIUase"/>
    <property type="match status" value="1"/>
</dbReference>
<comment type="catalytic activity">
    <reaction evidence="1 7">
        <text>5-hydroxyisourate + H2O = 5-hydroxy-2-oxo-4-ureido-2,5-dihydro-1H-imidazole-5-carboxylate + H(+)</text>
        <dbReference type="Rhea" id="RHEA:23736"/>
        <dbReference type="ChEBI" id="CHEBI:15377"/>
        <dbReference type="ChEBI" id="CHEBI:15378"/>
        <dbReference type="ChEBI" id="CHEBI:18072"/>
        <dbReference type="ChEBI" id="CHEBI:58639"/>
        <dbReference type="EC" id="3.5.2.17"/>
    </reaction>
</comment>
<evidence type="ECO:0000256" key="3">
    <source>
        <dbReference type="ARBA" id="ARBA00009850"/>
    </source>
</evidence>
<evidence type="ECO:0000313" key="10">
    <source>
        <dbReference type="Proteomes" id="UP001237780"/>
    </source>
</evidence>
<evidence type="ECO:0000256" key="2">
    <source>
        <dbReference type="ARBA" id="ARBA00002704"/>
    </source>
</evidence>
<gene>
    <name evidence="9" type="ORF">QFZ34_003631</name>
</gene>
<protein>
    <recommendedName>
        <fullName evidence="7">5-hydroxyisourate hydrolase</fullName>
        <shortName evidence="7">HIU hydrolase</shortName>
        <shortName evidence="7">HIUHase</shortName>
        <ecNumber evidence="7">3.5.2.17</ecNumber>
    </recommendedName>
</protein>
<comment type="caution">
    <text evidence="9">The sequence shown here is derived from an EMBL/GenBank/DDBJ whole genome shotgun (WGS) entry which is preliminary data.</text>
</comment>
<reference evidence="9 10" key="1">
    <citation type="submission" date="2023-07" db="EMBL/GenBank/DDBJ databases">
        <title>Comparative genomics of wheat-associated soil bacteria to identify genetic determinants of phenazine resistance.</title>
        <authorList>
            <person name="Mouncey N."/>
        </authorList>
    </citation>
    <scope>NUCLEOTIDE SEQUENCE [LARGE SCALE GENOMIC DNA]</scope>
    <source>
        <strain evidence="9 10">W4I11</strain>
    </source>
</reference>
<dbReference type="NCBIfam" id="TIGR02962">
    <property type="entry name" value="hdxy_isourate"/>
    <property type="match status" value="1"/>
</dbReference>
<keyword evidence="5 7" id="KW-0659">Purine metabolism</keyword>
<accession>A0ABU0SCF5</accession>
<evidence type="ECO:0000256" key="5">
    <source>
        <dbReference type="ARBA" id="ARBA00022631"/>
    </source>
</evidence>
<dbReference type="PANTHER" id="PTHR10395:SF7">
    <property type="entry name" value="5-HYDROXYISOURATE HYDROLASE"/>
    <property type="match status" value="1"/>
</dbReference>
<evidence type="ECO:0000256" key="6">
    <source>
        <dbReference type="ARBA" id="ARBA00022801"/>
    </source>
</evidence>
<comment type="function">
    <text evidence="2">Catalyzes the hydrolysis of 5-hydroxyisourate (HIU) to 2-oxo-4-hydroxy-4-carboxy-5-ureidoimidazoline (OHCU).</text>
</comment>
<dbReference type="EC" id="3.5.2.17" evidence="7"/>
<dbReference type="InterPro" id="IPR014306">
    <property type="entry name" value="Hydroxyisourate_hydrolase"/>
</dbReference>
<dbReference type="InterPro" id="IPR023416">
    <property type="entry name" value="Transthyretin/HIU_hydrolase_d"/>
</dbReference>
<comment type="similarity">
    <text evidence="3 7">Belongs to the transthyretin family. 5-hydroxyisourate hydrolase subfamily.</text>
</comment>
<keyword evidence="6 7" id="KW-0378">Hydrolase</keyword>
<proteinExistence type="inferred from homology"/>
<dbReference type="PROSITE" id="PS00769">
    <property type="entry name" value="TRANSTHYRETIN_2"/>
    <property type="match status" value="1"/>
</dbReference>
<evidence type="ECO:0000256" key="7">
    <source>
        <dbReference type="RuleBase" id="RU361270"/>
    </source>
</evidence>
<dbReference type="InterPro" id="IPR023419">
    <property type="entry name" value="Transthyretin_CS"/>
</dbReference>
<dbReference type="Pfam" id="PF00576">
    <property type="entry name" value="Transthyretin"/>
    <property type="match status" value="1"/>
</dbReference>
<organism evidence="9 10">
    <name type="scientific">Phyllobacterium ifriqiyense</name>
    <dbReference type="NCBI Taxonomy" id="314238"/>
    <lineage>
        <taxon>Bacteria</taxon>
        <taxon>Pseudomonadati</taxon>
        <taxon>Pseudomonadota</taxon>
        <taxon>Alphaproteobacteria</taxon>
        <taxon>Hyphomicrobiales</taxon>
        <taxon>Phyllobacteriaceae</taxon>
        <taxon>Phyllobacterium</taxon>
    </lineage>
</organism>
<evidence type="ECO:0000313" key="9">
    <source>
        <dbReference type="EMBL" id="MDQ0998449.1"/>
    </source>
</evidence>